<reference evidence="7 8" key="1">
    <citation type="submission" date="2024-09" db="EMBL/GenBank/DDBJ databases">
        <authorList>
            <person name="Sun Q."/>
            <person name="Mori K."/>
        </authorList>
    </citation>
    <scope>NUCLEOTIDE SEQUENCE [LARGE SCALE GENOMIC DNA]</scope>
    <source>
        <strain evidence="7 8">JCM 13852</strain>
    </source>
</reference>
<gene>
    <name evidence="7" type="ORF">ACFFTO_35190</name>
</gene>
<feature type="transmembrane region" description="Helical" evidence="5">
    <location>
        <begin position="59"/>
        <end position="83"/>
    </location>
</feature>
<name>A0ABV5UDV3_9PSEU</name>
<evidence type="ECO:0000313" key="8">
    <source>
        <dbReference type="Proteomes" id="UP001589535"/>
    </source>
</evidence>
<accession>A0ABV5UDV3</accession>
<comment type="caution">
    <text evidence="7">The sequence shown here is derived from an EMBL/GenBank/DDBJ whole genome shotgun (WGS) entry which is preliminary data.</text>
</comment>
<proteinExistence type="predicted"/>
<comment type="subcellular location">
    <subcellularLocation>
        <location evidence="1">Membrane</location>
        <topology evidence="1">Multi-pass membrane protein</topology>
    </subcellularLocation>
</comment>
<feature type="domain" description="RDD" evidence="6">
    <location>
        <begin position="17"/>
        <end position="150"/>
    </location>
</feature>
<dbReference type="PANTHER" id="PTHR38480:SF1">
    <property type="entry name" value="SLR0254 PROTEIN"/>
    <property type="match status" value="1"/>
</dbReference>
<keyword evidence="2 5" id="KW-0812">Transmembrane</keyword>
<feature type="transmembrane region" description="Helical" evidence="5">
    <location>
        <begin position="115"/>
        <end position="138"/>
    </location>
</feature>
<evidence type="ECO:0000256" key="5">
    <source>
        <dbReference type="SAM" id="Phobius"/>
    </source>
</evidence>
<dbReference type="Proteomes" id="UP001589535">
    <property type="component" value="Unassembled WGS sequence"/>
</dbReference>
<feature type="transmembrane region" description="Helical" evidence="5">
    <location>
        <begin position="29"/>
        <end position="47"/>
    </location>
</feature>
<keyword evidence="8" id="KW-1185">Reference proteome</keyword>
<evidence type="ECO:0000256" key="2">
    <source>
        <dbReference type="ARBA" id="ARBA00022692"/>
    </source>
</evidence>
<evidence type="ECO:0000256" key="3">
    <source>
        <dbReference type="ARBA" id="ARBA00022989"/>
    </source>
</evidence>
<dbReference type="PANTHER" id="PTHR38480">
    <property type="entry name" value="SLR0254 PROTEIN"/>
    <property type="match status" value="1"/>
</dbReference>
<sequence>MTIPAGRREVPERLRMAGRRVVQAVLDQALAAGLGAFAALAAGLVVIPLLQWGWVPPKALLWGPAITFFAVNYACDALIHIWIPLRRGGVTPGMLVMGLRVETLRGGPPQARAYVFRWLLMTVDGLLFGLVAVVSIVLSRRRQRIGDLVARTLVVRAGPRTFG</sequence>
<protein>
    <submittedName>
        <fullName evidence="7">RDD family protein</fullName>
    </submittedName>
</protein>
<evidence type="ECO:0000256" key="1">
    <source>
        <dbReference type="ARBA" id="ARBA00004141"/>
    </source>
</evidence>
<keyword evidence="3 5" id="KW-1133">Transmembrane helix</keyword>
<dbReference type="Pfam" id="PF06271">
    <property type="entry name" value="RDD"/>
    <property type="match status" value="1"/>
</dbReference>
<dbReference type="InterPro" id="IPR010432">
    <property type="entry name" value="RDD"/>
</dbReference>
<evidence type="ECO:0000259" key="6">
    <source>
        <dbReference type="Pfam" id="PF06271"/>
    </source>
</evidence>
<dbReference type="EMBL" id="JBHMBK010000037">
    <property type="protein sequence ID" value="MFB9689447.1"/>
    <property type="molecule type" value="Genomic_DNA"/>
</dbReference>
<keyword evidence="4 5" id="KW-0472">Membrane</keyword>
<evidence type="ECO:0000313" key="7">
    <source>
        <dbReference type="EMBL" id="MFB9689447.1"/>
    </source>
</evidence>
<evidence type="ECO:0000256" key="4">
    <source>
        <dbReference type="ARBA" id="ARBA00023136"/>
    </source>
</evidence>
<organism evidence="7 8">
    <name type="scientific">Amycolatopsis plumensis</name>
    <dbReference type="NCBI Taxonomy" id="236508"/>
    <lineage>
        <taxon>Bacteria</taxon>
        <taxon>Bacillati</taxon>
        <taxon>Actinomycetota</taxon>
        <taxon>Actinomycetes</taxon>
        <taxon>Pseudonocardiales</taxon>
        <taxon>Pseudonocardiaceae</taxon>
        <taxon>Amycolatopsis</taxon>
    </lineage>
</organism>
<dbReference type="RefSeq" id="WP_378203200.1">
    <property type="nucleotide sequence ID" value="NZ_JBHMBK010000037.1"/>
</dbReference>